<evidence type="ECO:0000313" key="3">
    <source>
        <dbReference type="EMBL" id="MBB3706179.1"/>
    </source>
</evidence>
<reference evidence="3 5" key="2">
    <citation type="submission" date="2020-08" db="EMBL/GenBank/DDBJ databases">
        <title>Genomic Encyclopedia of Type Strains, Phase IV (KMG-IV): sequencing the most valuable type-strain genomes for metagenomic binning, comparative biology and taxonomic classification.</title>
        <authorList>
            <person name="Goeker M."/>
        </authorList>
    </citation>
    <scope>NUCLEOTIDE SEQUENCE [LARGE SCALE GENOMIC DNA]</scope>
    <source>
        <strain evidence="3 5">DSM 10368</strain>
    </source>
</reference>
<protein>
    <submittedName>
        <fullName evidence="2">Uncharacterized protein</fullName>
    </submittedName>
</protein>
<dbReference type="Proteomes" id="UP000577697">
    <property type="component" value="Unassembled WGS sequence"/>
</dbReference>
<sequence>MTGRAFGLNSYADSVGDIVTGGFLTEYGYDLYQRMAVDVTFFALAYVTLSFLTDRSRALWRREQRGIGR</sequence>
<proteinExistence type="predicted"/>
<dbReference type="Proteomes" id="UP000075755">
    <property type="component" value="Chromosome"/>
</dbReference>
<keyword evidence="1" id="KW-1133">Transmembrane helix</keyword>
<dbReference type="KEGG" id="aak:AA2016_4355"/>
<dbReference type="EMBL" id="JACICB010000008">
    <property type="protein sequence ID" value="MBB3706179.1"/>
    <property type="molecule type" value="Genomic_DNA"/>
</dbReference>
<evidence type="ECO:0000313" key="5">
    <source>
        <dbReference type="Proteomes" id="UP000577697"/>
    </source>
</evidence>
<dbReference type="EMBL" id="CP015005">
    <property type="protein sequence ID" value="AMS43270.1"/>
    <property type="molecule type" value="Genomic_DNA"/>
</dbReference>
<feature type="transmembrane region" description="Helical" evidence="1">
    <location>
        <begin position="31"/>
        <end position="52"/>
    </location>
</feature>
<dbReference type="AlphaFoldDB" id="A0AAC8YRK9"/>
<organism evidence="2 4">
    <name type="scientific">Aminobacter aminovorans</name>
    <name type="common">Chelatobacter heintzii</name>
    <dbReference type="NCBI Taxonomy" id="83263"/>
    <lineage>
        <taxon>Bacteria</taxon>
        <taxon>Pseudomonadati</taxon>
        <taxon>Pseudomonadota</taxon>
        <taxon>Alphaproteobacteria</taxon>
        <taxon>Hyphomicrobiales</taxon>
        <taxon>Phyllobacteriaceae</taxon>
        <taxon>Aminobacter</taxon>
    </lineage>
</organism>
<evidence type="ECO:0000313" key="4">
    <source>
        <dbReference type="Proteomes" id="UP000075755"/>
    </source>
</evidence>
<gene>
    <name evidence="2" type="ORF">AA2016_4355</name>
    <name evidence="3" type="ORF">FHS67_002499</name>
</gene>
<evidence type="ECO:0000256" key="1">
    <source>
        <dbReference type="SAM" id="Phobius"/>
    </source>
</evidence>
<accession>A0AAC8YRK9</accession>
<evidence type="ECO:0000313" key="2">
    <source>
        <dbReference type="EMBL" id="AMS43270.1"/>
    </source>
</evidence>
<keyword evidence="5" id="KW-1185">Reference proteome</keyword>
<keyword evidence="1" id="KW-0472">Membrane</keyword>
<name>A0AAC8YRK9_AMIAI</name>
<reference evidence="2 4" key="1">
    <citation type="submission" date="2016-03" db="EMBL/GenBank/DDBJ databases">
        <title>Complete genome of Aminobacter aminovorans KCTC 2477.</title>
        <authorList>
            <person name="Kim K.M."/>
        </authorList>
    </citation>
    <scope>NUCLEOTIDE SEQUENCE [LARGE SCALE GENOMIC DNA]</scope>
    <source>
        <strain evidence="2 4">KCTC 2477</strain>
    </source>
</reference>
<keyword evidence="1" id="KW-0812">Transmembrane</keyword>